<feature type="region of interest" description="Disordered" evidence="6">
    <location>
        <begin position="613"/>
        <end position="643"/>
    </location>
</feature>
<dbReference type="InterPro" id="IPR050815">
    <property type="entry name" value="TF_fung"/>
</dbReference>
<keyword evidence="3" id="KW-0805">Transcription regulation</keyword>
<keyword evidence="10" id="KW-1185">Reference proteome</keyword>
<dbReference type="GO" id="GO:0005634">
    <property type="term" value="C:nucleus"/>
    <property type="evidence" value="ECO:0007669"/>
    <property type="project" value="UniProtKB-SubCell"/>
</dbReference>
<dbReference type="PROSITE" id="PS00463">
    <property type="entry name" value="ZN2_CY6_FUNGAL_1"/>
    <property type="match status" value="1"/>
</dbReference>
<dbReference type="Proteomes" id="UP000078595">
    <property type="component" value="Chromosome 1"/>
</dbReference>
<dbReference type="PANTHER" id="PTHR47338:SF29">
    <property type="entry name" value="ZN(2)-C6 FUNGAL-TYPE DOMAIN-CONTAINING PROTEIN"/>
    <property type="match status" value="1"/>
</dbReference>
<dbReference type="EMBL" id="KI894027">
    <property type="protein sequence ID" value="OBR89631.1"/>
    <property type="molecule type" value="Genomic_DNA"/>
</dbReference>
<dbReference type="InterPro" id="IPR001138">
    <property type="entry name" value="Zn2Cys6_DnaBD"/>
</dbReference>
<accession>A0A1A6AHV7</accession>
<evidence type="ECO:0000313" key="9">
    <source>
        <dbReference type="EMBL" id="WWC58906.1"/>
    </source>
</evidence>
<evidence type="ECO:0000256" key="3">
    <source>
        <dbReference type="ARBA" id="ARBA00023015"/>
    </source>
</evidence>
<dbReference type="SMART" id="SM00066">
    <property type="entry name" value="GAL4"/>
    <property type="match status" value="1"/>
</dbReference>
<evidence type="ECO:0000259" key="7">
    <source>
        <dbReference type="PROSITE" id="PS50048"/>
    </source>
</evidence>
<keyword evidence="2" id="KW-0479">Metal-binding</keyword>
<dbReference type="CDD" id="cd12148">
    <property type="entry name" value="fungal_TF_MHR"/>
    <property type="match status" value="1"/>
</dbReference>
<dbReference type="RefSeq" id="XP_018267473.1">
    <property type="nucleotide sequence ID" value="XM_018404819.1"/>
</dbReference>
<keyword evidence="5" id="KW-0539">Nucleus</keyword>
<reference evidence="9" key="2">
    <citation type="submission" date="2013-07" db="EMBL/GenBank/DDBJ databases">
        <authorList>
            <consortium name="The Broad Institute Genome Sequencing Platform"/>
            <person name="Cuomo C."/>
            <person name="Litvintseva A."/>
            <person name="Chen Y."/>
            <person name="Heitman J."/>
            <person name="Sun S."/>
            <person name="Springer D."/>
            <person name="Dromer F."/>
            <person name="Young S.K."/>
            <person name="Zeng Q."/>
            <person name="Gargeya S."/>
            <person name="Fitzgerald M."/>
            <person name="Abouelleil A."/>
            <person name="Alvarado L."/>
            <person name="Berlin A.M."/>
            <person name="Chapman S.B."/>
            <person name="Dewar J."/>
            <person name="Goldberg J."/>
            <person name="Griggs A."/>
            <person name="Gujja S."/>
            <person name="Hansen M."/>
            <person name="Howarth C."/>
            <person name="Imamovic A."/>
            <person name="Larimer J."/>
            <person name="McCowan C."/>
            <person name="Murphy C."/>
            <person name="Pearson M."/>
            <person name="Priest M."/>
            <person name="Roberts A."/>
            <person name="Saif S."/>
            <person name="Shea T."/>
            <person name="Sykes S."/>
            <person name="Wortman J."/>
            <person name="Nusbaum C."/>
            <person name="Birren B."/>
        </authorList>
    </citation>
    <scope>NUCLEOTIDE SEQUENCE</scope>
    <source>
        <strain evidence="9">CBS 10117</strain>
    </source>
</reference>
<feature type="compositionally biased region" description="Polar residues" evidence="6">
    <location>
        <begin position="93"/>
        <end position="105"/>
    </location>
</feature>
<feature type="compositionally biased region" description="Low complexity" evidence="6">
    <location>
        <begin position="437"/>
        <end position="448"/>
    </location>
</feature>
<gene>
    <name evidence="8" type="ORF">I303_01460</name>
    <name evidence="9" type="ORF">I303_101451</name>
</gene>
<organism evidence="8">
    <name type="scientific">Kwoniella dejecticola CBS 10117</name>
    <dbReference type="NCBI Taxonomy" id="1296121"/>
    <lineage>
        <taxon>Eukaryota</taxon>
        <taxon>Fungi</taxon>
        <taxon>Dikarya</taxon>
        <taxon>Basidiomycota</taxon>
        <taxon>Agaricomycotina</taxon>
        <taxon>Tremellomycetes</taxon>
        <taxon>Tremellales</taxon>
        <taxon>Cryptococcaceae</taxon>
        <taxon>Kwoniella</taxon>
    </lineage>
</organism>
<evidence type="ECO:0000256" key="1">
    <source>
        <dbReference type="ARBA" id="ARBA00004123"/>
    </source>
</evidence>
<sequence>MGPSAPPAPDRRPLAKGSACEGCKLRKVRCGAEKPTCLNCARHGKKCDYPEPKSGRNARPSDAGGSGVSQDVLLPSVQSTIPTLNLDQPVAPLTSSQPHRMQPSSAHVPHIQSFHPSSGTEGDQPLPDLDFSWLLDIPDMAVGLGDGQQQDLPELDAAAREHSNQTASGLEMNIARFYERLSSADQSSQVHPSLLSAMFLTICRASPIEAVRRREDTFFKETEAGIFDSLKNPASLVSHLLDLTRAATLLSEWLWTEAREAEAVVMTSVACRFADAACLDQLHPDLIMEKPDKVRLRRQRRPLDGNWPRDHVELADSIYAFWSVILLDFTAGVAASMPAHFSARKIRTPLPRAWSTYVDQPSPQPDRYIHELFLEYPIPTGGPIQCDFAYLIQAIVLLHSACQRLYEESLEAPAPSGPRSSPFNLSHTSPHSHSHASPHGLSHSSPASTKRDTHLLSTIERFAAQIPPHLKSMYTELEGIKVMSPAAMTLHFVLCGARMYTMDTNSFETSNDAAIYQARRMVDIIRMMGPVDLNMMSISIYLLWCLATHLLLREIKRLTIQGDTISVVPLEADVDFVIHTLTVLSIRSPLLHLEVQALLEAKQLSVNEIAPSTASTINRDDQTPASQGPSTGQTTDTANTFGE</sequence>
<dbReference type="AlphaFoldDB" id="A0A1A6AHV7"/>
<dbReference type="VEuPathDB" id="FungiDB:I303_01460"/>
<dbReference type="SUPFAM" id="SSF57701">
    <property type="entry name" value="Zn2/Cys6 DNA-binding domain"/>
    <property type="match status" value="1"/>
</dbReference>
<evidence type="ECO:0000313" key="8">
    <source>
        <dbReference type="EMBL" id="OBR89631.1"/>
    </source>
</evidence>
<dbReference type="EMBL" id="CP144530">
    <property type="protein sequence ID" value="WWC58906.1"/>
    <property type="molecule type" value="Genomic_DNA"/>
</dbReference>
<dbReference type="InterPro" id="IPR036864">
    <property type="entry name" value="Zn2-C6_fun-type_DNA-bd_sf"/>
</dbReference>
<dbReference type="PROSITE" id="PS50048">
    <property type="entry name" value="ZN2_CY6_FUNGAL_2"/>
    <property type="match status" value="1"/>
</dbReference>
<evidence type="ECO:0000256" key="5">
    <source>
        <dbReference type="ARBA" id="ARBA00023242"/>
    </source>
</evidence>
<feature type="region of interest" description="Disordered" evidence="6">
    <location>
        <begin position="41"/>
        <end position="70"/>
    </location>
</feature>
<dbReference type="KEGG" id="kdj:28965159"/>
<comment type="subcellular location">
    <subcellularLocation>
        <location evidence="1">Nucleus</location>
    </subcellularLocation>
</comment>
<dbReference type="GO" id="GO:0000981">
    <property type="term" value="F:DNA-binding transcription factor activity, RNA polymerase II-specific"/>
    <property type="evidence" value="ECO:0007669"/>
    <property type="project" value="InterPro"/>
</dbReference>
<dbReference type="GO" id="GO:0008270">
    <property type="term" value="F:zinc ion binding"/>
    <property type="evidence" value="ECO:0007669"/>
    <property type="project" value="InterPro"/>
</dbReference>
<keyword evidence="4" id="KW-0804">Transcription</keyword>
<feature type="domain" description="Zn(2)-C6 fungal-type" evidence="7">
    <location>
        <begin position="19"/>
        <end position="49"/>
    </location>
</feature>
<protein>
    <recommendedName>
        <fullName evidence="7">Zn(2)-C6 fungal-type domain-containing protein</fullName>
    </recommendedName>
</protein>
<name>A0A1A6AHV7_9TREE</name>
<dbReference type="CDD" id="cd00067">
    <property type="entry name" value="GAL4"/>
    <property type="match status" value="1"/>
</dbReference>
<reference evidence="8" key="1">
    <citation type="submission" date="2013-07" db="EMBL/GenBank/DDBJ databases">
        <title>The Genome Sequence of Cryptococcus dejecticola CBS10117.</title>
        <authorList>
            <consortium name="The Broad Institute Genome Sequencing Platform"/>
            <person name="Cuomo C."/>
            <person name="Litvintseva A."/>
            <person name="Chen Y."/>
            <person name="Heitman J."/>
            <person name="Sun S."/>
            <person name="Springer D."/>
            <person name="Dromer F."/>
            <person name="Young S.K."/>
            <person name="Zeng Q."/>
            <person name="Gargeya S."/>
            <person name="Fitzgerald M."/>
            <person name="Abouelleil A."/>
            <person name="Alvarado L."/>
            <person name="Berlin A.M."/>
            <person name="Chapman S.B."/>
            <person name="Dewar J."/>
            <person name="Goldberg J."/>
            <person name="Griggs A."/>
            <person name="Gujja S."/>
            <person name="Hansen M."/>
            <person name="Howarth C."/>
            <person name="Imamovic A."/>
            <person name="Larimer J."/>
            <person name="McCowan C."/>
            <person name="Murphy C."/>
            <person name="Pearson M."/>
            <person name="Priest M."/>
            <person name="Roberts A."/>
            <person name="Saif S."/>
            <person name="Shea T."/>
            <person name="Sykes S."/>
            <person name="Wortman J."/>
            <person name="Nusbaum C."/>
            <person name="Birren B."/>
        </authorList>
    </citation>
    <scope>NUCLEOTIDE SEQUENCE [LARGE SCALE GENOMIC DNA]</scope>
    <source>
        <strain evidence="8">CBS 10117</strain>
    </source>
</reference>
<feature type="region of interest" description="Disordered" evidence="6">
    <location>
        <begin position="411"/>
        <end position="450"/>
    </location>
</feature>
<evidence type="ECO:0000256" key="4">
    <source>
        <dbReference type="ARBA" id="ARBA00023163"/>
    </source>
</evidence>
<dbReference type="STRING" id="1296121.A0A1A6AHV7"/>
<evidence type="ECO:0000313" key="10">
    <source>
        <dbReference type="Proteomes" id="UP000078595"/>
    </source>
</evidence>
<dbReference type="GeneID" id="28965159"/>
<proteinExistence type="predicted"/>
<feature type="region of interest" description="Disordered" evidence="6">
    <location>
        <begin position="87"/>
        <end position="121"/>
    </location>
</feature>
<dbReference type="OrthoDB" id="2123952at2759"/>
<dbReference type="Pfam" id="PF00172">
    <property type="entry name" value="Zn_clus"/>
    <property type="match status" value="1"/>
</dbReference>
<evidence type="ECO:0000256" key="6">
    <source>
        <dbReference type="SAM" id="MobiDB-lite"/>
    </source>
</evidence>
<dbReference type="Gene3D" id="4.10.240.10">
    <property type="entry name" value="Zn(2)-C6 fungal-type DNA-binding domain"/>
    <property type="match status" value="1"/>
</dbReference>
<reference evidence="9" key="3">
    <citation type="submission" date="2024-02" db="EMBL/GenBank/DDBJ databases">
        <title>Comparative genomics of Cryptococcus and Kwoniella reveals pathogenesis evolution and contrasting modes of karyotype evolution via chromosome fusion or intercentromeric recombination.</title>
        <authorList>
            <person name="Coelho M.A."/>
            <person name="David-Palma M."/>
            <person name="Shea T."/>
            <person name="Bowers K."/>
            <person name="McGinley-Smith S."/>
            <person name="Mohammad A.W."/>
            <person name="Gnirke A."/>
            <person name="Yurkov A.M."/>
            <person name="Nowrousian M."/>
            <person name="Sun S."/>
            <person name="Cuomo C.A."/>
            <person name="Heitman J."/>
        </authorList>
    </citation>
    <scope>NUCLEOTIDE SEQUENCE</scope>
    <source>
        <strain evidence="9">CBS 10117</strain>
    </source>
</reference>
<evidence type="ECO:0000256" key="2">
    <source>
        <dbReference type="ARBA" id="ARBA00022723"/>
    </source>
</evidence>
<dbReference type="PANTHER" id="PTHR47338">
    <property type="entry name" value="ZN(II)2CYS6 TRANSCRIPTION FACTOR (EUROFUNG)-RELATED"/>
    <property type="match status" value="1"/>
</dbReference>